<dbReference type="SMART" id="SM00507">
    <property type="entry name" value="HNHc"/>
    <property type="match status" value="1"/>
</dbReference>
<dbReference type="NCBIfam" id="NF040563">
    <property type="entry name" value="guided_IscB"/>
    <property type="match status" value="1"/>
</dbReference>
<organism evidence="2">
    <name type="scientific">viral metagenome</name>
    <dbReference type="NCBI Taxonomy" id="1070528"/>
    <lineage>
        <taxon>unclassified sequences</taxon>
        <taxon>metagenomes</taxon>
        <taxon>organismal metagenomes</taxon>
    </lineage>
</organism>
<dbReference type="Pfam" id="PF01844">
    <property type="entry name" value="HNH"/>
    <property type="match status" value="1"/>
</dbReference>
<dbReference type="InterPro" id="IPR052892">
    <property type="entry name" value="NA-targeting_endonuclease"/>
</dbReference>
<dbReference type="GO" id="GO:0003676">
    <property type="term" value="F:nucleic acid binding"/>
    <property type="evidence" value="ECO:0007669"/>
    <property type="project" value="InterPro"/>
</dbReference>
<evidence type="ECO:0000259" key="1">
    <source>
        <dbReference type="SMART" id="SM00507"/>
    </source>
</evidence>
<dbReference type="GO" id="GO:0004519">
    <property type="term" value="F:endonuclease activity"/>
    <property type="evidence" value="ECO:0007669"/>
    <property type="project" value="InterPro"/>
</dbReference>
<dbReference type="InterPro" id="IPR003615">
    <property type="entry name" value="HNH_nuc"/>
</dbReference>
<evidence type="ECO:0000313" key="3">
    <source>
        <dbReference type="EMBL" id="QJB03363.1"/>
    </source>
</evidence>
<dbReference type="InterPro" id="IPR047693">
    <property type="entry name" value="RNA-guided_IscB-like"/>
</dbReference>
<sequence length="402" mass="46822">MQIKQVKVFVVDADNKPLLPTTPKRARQLLDNDRAKVIQVVPFTIQLKRTIDNPVGSFTAGIDDGAKTVGVAIINEHTQETVFQGEINLRQDVSRKLLQRRQYRRTRRIRNLRHRPPRFNNRKQMTPFPSIRQRKDSIIRWIRDMMKRVAIAKVVVEEGVFDIASLSAGHKLKGHEFQKSEYEGRNWRAKVLWRDKYTCQHCKSTDNLQAHHIRQRSKGGTNRVSNGLTLCEKCHDALHKGLWQLDTKPKFFQYPMHLMQGKHYLREQIEALGLNYDKVFGWMTACWRKQIGLEKSHSNDAITMVCKSYKPVISSLGWLVKPRRAKVWDANPTKTCTEKNGFKHWDLIKANHRTKGIVVGSIRSLKAKVITLRTKFDDNFAVSYNKSNLIQRFNGLIYSYSY</sequence>
<feature type="domain" description="HNH nuclease" evidence="1">
    <location>
        <begin position="186"/>
        <end position="236"/>
    </location>
</feature>
<gene>
    <name evidence="2" type="ORF">MM171A01695_0009</name>
    <name evidence="3" type="ORF">MM171B00773_0015</name>
</gene>
<dbReference type="Pfam" id="PF14239">
    <property type="entry name" value="RRXRR"/>
    <property type="match status" value="1"/>
</dbReference>
<accession>A0A6M3LTK8</accession>
<dbReference type="CDD" id="cd00085">
    <property type="entry name" value="HNHc"/>
    <property type="match status" value="1"/>
</dbReference>
<dbReference type="PANTHER" id="PTHR33877:SF2">
    <property type="entry name" value="OS07G0170200 PROTEIN"/>
    <property type="match status" value="1"/>
</dbReference>
<dbReference type="InterPro" id="IPR025938">
    <property type="entry name" value="RRXRR_dom"/>
</dbReference>
<name>A0A6M3LTK8_9ZZZZ</name>
<dbReference type="Gene3D" id="1.10.30.50">
    <property type="match status" value="1"/>
</dbReference>
<protein>
    <recommendedName>
        <fullName evidence="1">HNH nuclease domain-containing protein</fullName>
    </recommendedName>
</protein>
<evidence type="ECO:0000313" key="2">
    <source>
        <dbReference type="EMBL" id="QJA98610.1"/>
    </source>
</evidence>
<dbReference type="AlphaFoldDB" id="A0A6M3LTK8"/>
<dbReference type="EMBL" id="MT143841">
    <property type="protein sequence ID" value="QJB03363.1"/>
    <property type="molecule type" value="Genomic_DNA"/>
</dbReference>
<dbReference type="PANTHER" id="PTHR33877">
    <property type="entry name" value="SLL1193 PROTEIN"/>
    <property type="match status" value="1"/>
</dbReference>
<dbReference type="GO" id="GO:0008270">
    <property type="term" value="F:zinc ion binding"/>
    <property type="evidence" value="ECO:0007669"/>
    <property type="project" value="InterPro"/>
</dbReference>
<dbReference type="InterPro" id="IPR002711">
    <property type="entry name" value="HNH"/>
</dbReference>
<proteinExistence type="predicted"/>
<reference evidence="2" key="1">
    <citation type="submission" date="2020-03" db="EMBL/GenBank/DDBJ databases">
        <title>The deep terrestrial virosphere.</title>
        <authorList>
            <person name="Holmfeldt K."/>
            <person name="Nilsson E."/>
            <person name="Simone D."/>
            <person name="Lopez-Fernandez M."/>
            <person name="Wu X."/>
            <person name="de Brujin I."/>
            <person name="Lundin D."/>
            <person name="Andersson A."/>
            <person name="Bertilsson S."/>
            <person name="Dopson M."/>
        </authorList>
    </citation>
    <scope>NUCLEOTIDE SEQUENCE</scope>
    <source>
        <strain evidence="2">MM171A01695</strain>
        <strain evidence="3">MM171B00773</strain>
    </source>
</reference>
<dbReference type="EMBL" id="MT143594">
    <property type="protein sequence ID" value="QJA98610.1"/>
    <property type="molecule type" value="Genomic_DNA"/>
</dbReference>